<feature type="transmembrane region" description="Helical" evidence="8">
    <location>
        <begin position="209"/>
        <end position="227"/>
    </location>
</feature>
<keyword evidence="4" id="KW-1003">Cell membrane</keyword>
<keyword evidence="3" id="KW-0813">Transport</keyword>
<feature type="transmembrane region" description="Helical" evidence="8">
    <location>
        <begin position="154"/>
        <end position="179"/>
    </location>
</feature>
<comment type="similarity">
    <text evidence="2">Belongs to the AzlC family.</text>
</comment>
<evidence type="ECO:0000256" key="6">
    <source>
        <dbReference type="ARBA" id="ARBA00022989"/>
    </source>
</evidence>
<dbReference type="GO" id="GO:0005886">
    <property type="term" value="C:plasma membrane"/>
    <property type="evidence" value="ECO:0007669"/>
    <property type="project" value="UniProtKB-SubCell"/>
</dbReference>
<sequence length="268" mass="28605">METPPAQRPPEDAALSLWSPALWRHPECRRGMRDMWAVTPGMLAWALITGVAMVKGGLSVPLALTMALTVFSAGAQLAAVPLMMTGTPLWVIWLTALCVNLRFVIFSVQMRRHLMALPWRQRLLAGYLCADLCYVLTQQRHGQSPPADARHPDALAYFMGLFAVNWSTWVLTCCAGVWFADQIPMHWGMGFAGTLALLGLLVTLVKDRLTGLSAALAGTAAVAAYGMPFKLHIVVAVAAAVAAGLLAERVAAPGKAPRAPAGADQGAP</sequence>
<feature type="transmembrane region" description="Helical" evidence="8">
    <location>
        <begin position="90"/>
        <end position="108"/>
    </location>
</feature>
<dbReference type="OrthoDB" id="9179311at2"/>
<evidence type="ECO:0000256" key="7">
    <source>
        <dbReference type="ARBA" id="ARBA00023136"/>
    </source>
</evidence>
<feature type="transmembrane region" description="Helical" evidence="8">
    <location>
        <begin position="185"/>
        <end position="202"/>
    </location>
</feature>
<dbReference type="PANTHER" id="PTHR34979">
    <property type="entry name" value="INNER MEMBRANE PROTEIN YGAZ"/>
    <property type="match status" value="1"/>
</dbReference>
<reference evidence="9 10" key="1">
    <citation type="submission" date="2019-02" db="EMBL/GenBank/DDBJ databases">
        <title>Aquabacterium sp. strain KMB7.</title>
        <authorList>
            <person name="Chen W.-M."/>
        </authorList>
    </citation>
    <scope>NUCLEOTIDE SEQUENCE [LARGE SCALE GENOMIC DNA]</scope>
    <source>
        <strain evidence="9 10">KMB7</strain>
    </source>
</reference>
<comment type="caution">
    <text evidence="9">The sequence shown here is derived from an EMBL/GenBank/DDBJ whole genome shotgun (WGS) entry which is preliminary data.</text>
</comment>
<dbReference type="AlphaFoldDB" id="A0A4Q9H545"/>
<dbReference type="Pfam" id="PF03591">
    <property type="entry name" value="AzlC"/>
    <property type="match status" value="1"/>
</dbReference>
<evidence type="ECO:0000313" key="9">
    <source>
        <dbReference type="EMBL" id="TBO31559.1"/>
    </source>
</evidence>
<protein>
    <submittedName>
        <fullName evidence="9">Branched-chain amino acid ABC transporter permease</fullName>
    </submittedName>
</protein>
<dbReference type="PANTHER" id="PTHR34979:SF1">
    <property type="entry name" value="INNER MEMBRANE PROTEIN YGAZ"/>
    <property type="match status" value="1"/>
</dbReference>
<organism evidence="9 10">
    <name type="scientific">Aquabacterium lacunae</name>
    <dbReference type="NCBI Taxonomy" id="2528630"/>
    <lineage>
        <taxon>Bacteria</taxon>
        <taxon>Pseudomonadati</taxon>
        <taxon>Pseudomonadota</taxon>
        <taxon>Betaproteobacteria</taxon>
        <taxon>Burkholderiales</taxon>
        <taxon>Aquabacterium</taxon>
    </lineage>
</organism>
<evidence type="ECO:0000313" key="10">
    <source>
        <dbReference type="Proteomes" id="UP000292120"/>
    </source>
</evidence>
<feature type="transmembrane region" description="Helical" evidence="8">
    <location>
        <begin position="35"/>
        <end position="54"/>
    </location>
</feature>
<evidence type="ECO:0000256" key="4">
    <source>
        <dbReference type="ARBA" id="ARBA00022475"/>
    </source>
</evidence>
<dbReference type="Proteomes" id="UP000292120">
    <property type="component" value="Unassembled WGS sequence"/>
</dbReference>
<evidence type="ECO:0000256" key="3">
    <source>
        <dbReference type="ARBA" id="ARBA00022448"/>
    </source>
</evidence>
<dbReference type="EMBL" id="SIXI01000003">
    <property type="protein sequence ID" value="TBO31559.1"/>
    <property type="molecule type" value="Genomic_DNA"/>
</dbReference>
<proteinExistence type="inferred from homology"/>
<accession>A0A4Q9H545</accession>
<dbReference type="InterPro" id="IPR011606">
    <property type="entry name" value="Brnchd-chn_aa_trnsp_permease"/>
</dbReference>
<keyword evidence="7 8" id="KW-0472">Membrane</keyword>
<gene>
    <name evidence="9" type="ORF">EYS42_09810</name>
</gene>
<comment type="subcellular location">
    <subcellularLocation>
        <location evidence="1">Cell membrane</location>
        <topology evidence="1">Multi-pass membrane protein</topology>
    </subcellularLocation>
</comment>
<name>A0A4Q9H545_9BURK</name>
<keyword evidence="6 8" id="KW-1133">Transmembrane helix</keyword>
<evidence type="ECO:0000256" key="1">
    <source>
        <dbReference type="ARBA" id="ARBA00004651"/>
    </source>
</evidence>
<dbReference type="GO" id="GO:1903785">
    <property type="term" value="P:L-valine transmembrane transport"/>
    <property type="evidence" value="ECO:0007669"/>
    <property type="project" value="TreeGrafter"/>
</dbReference>
<evidence type="ECO:0000256" key="2">
    <source>
        <dbReference type="ARBA" id="ARBA00010735"/>
    </source>
</evidence>
<evidence type="ECO:0000256" key="8">
    <source>
        <dbReference type="SAM" id="Phobius"/>
    </source>
</evidence>
<keyword evidence="10" id="KW-1185">Reference proteome</keyword>
<evidence type="ECO:0000256" key="5">
    <source>
        <dbReference type="ARBA" id="ARBA00022692"/>
    </source>
</evidence>
<feature type="transmembrane region" description="Helical" evidence="8">
    <location>
        <begin position="233"/>
        <end position="251"/>
    </location>
</feature>
<keyword evidence="5 8" id="KW-0812">Transmembrane</keyword>